<evidence type="ECO:0000256" key="6">
    <source>
        <dbReference type="ARBA" id="ARBA00022777"/>
    </source>
</evidence>
<keyword evidence="5" id="KW-0547">Nucleotide-binding</keyword>
<organism evidence="11 12">
    <name type="scientific">Scyliorhinus torazame</name>
    <name type="common">Cloudy catshark</name>
    <name type="synonym">Catulus torazame</name>
    <dbReference type="NCBI Taxonomy" id="75743"/>
    <lineage>
        <taxon>Eukaryota</taxon>
        <taxon>Metazoa</taxon>
        <taxon>Chordata</taxon>
        <taxon>Craniata</taxon>
        <taxon>Vertebrata</taxon>
        <taxon>Chondrichthyes</taxon>
        <taxon>Elasmobranchii</taxon>
        <taxon>Galeomorphii</taxon>
        <taxon>Galeoidea</taxon>
        <taxon>Carcharhiniformes</taxon>
        <taxon>Scyliorhinidae</taxon>
        <taxon>Scyliorhinus</taxon>
    </lineage>
</organism>
<dbReference type="OMA" id="CGLANER"/>
<protein>
    <recommendedName>
        <fullName evidence="2">non-specific serine/threonine protein kinase</fullName>
        <ecNumber evidence="2">2.7.11.1</ecNumber>
    </recommendedName>
</protein>
<evidence type="ECO:0000256" key="7">
    <source>
        <dbReference type="ARBA" id="ARBA00022840"/>
    </source>
</evidence>
<comment type="catalytic activity">
    <reaction evidence="9">
        <text>L-seryl-[protein] + ATP = O-phospho-L-seryl-[protein] + ADP + H(+)</text>
        <dbReference type="Rhea" id="RHEA:17989"/>
        <dbReference type="Rhea" id="RHEA-COMP:9863"/>
        <dbReference type="Rhea" id="RHEA-COMP:11604"/>
        <dbReference type="ChEBI" id="CHEBI:15378"/>
        <dbReference type="ChEBI" id="CHEBI:29999"/>
        <dbReference type="ChEBI" id="CHEBI:30616"/>
        <dbReference type="ChEBI" id="CHEBI:83421"/>
        <dbReference type="ChEBI" id="CHEBI:456216"/>
        <dbReference type="EC" id="2.7.11.1"/>
    </reaction>
</comment>
<dbReference type="OrthoDB" id="10528284at2759"/>
<evidence type="ECO:0000256" key="8">
    <source>
        <dbReference type="ARBA" id="ARBA00047899"/>
    </source>
</evidence>
<evidence type="ECO:0000256" key="10">
    <source>
        <dbReference type="SAM" id="Phobius"/>
    </source>
</evidence>
<feature type="transmembrane region" description="Helical" evidence="10">
    <location>
        <begin position="258"/>
        <end position="286"/>
    </location>
</feature>
<accession>A0A401QH41</accession>
<feature type="transmembrane region" description="Helical" evidence="10">
    <location>
        <begin position="298"/>
        <end position="320"/>
    </location>
</feature>
<feature type="transmembrane region" description="Helical" evidence="10">
    <location>
        <begin position="357"/>
        <end position="378"/>
    </location>
</feature>
<evidence type="ECO:0000313" key="12">
    <source>
        <dbReference type="Proteomes" id="UP000288216"/>
    </source>
</evidence>
<proteinExistence type="inferred from homology"/>
<dbReference type="EC" id="2.7.11.1" evidence="2"/>
<sequence>MLLRHHESTQEQEFRHLNTVQRTRTELIRLQHQTELSNQLDYNKRREQELRQKHVVEIRQQPKCLKVGSGEETLGELGGQAVSLEDVSGEGWGRGSVLGGSLKDVSGEGWGRGSVLGGSLEDVSGEGWGRGSVLGGSLEDVSGEGWGRGSVLGGSLEDVRLRWECSGGRGSVLGGSLEDVRLGWDPGERDSGDGSPAEVPYFELQSSRNIPGRQPSVHSFPESYEDGLELPDVNDSRLLEVPPEQSSPLAQLLASRHLLCASLALLVALCPSSLLIFFLLIILLALSQRGPQSRLGCLFVSLEVVLVALASSYVLLRLLFSVSTSLFLLLVRTVSVVTVLTLSCHLSLYYVPVMLGAAYFFTSPGLFLSLYLLIVLVVQPARRWAQTFPKKGRRLWVRLLLRLPRPVFQAAQHCGLANERSLFSVFPKAGRGLSRSRLPVPVLARGRPRSKGLWFRASRLASAANCRVCQLLSELAARLPPSALRCLQWAGLLRPQRPSRIPLLLPRERRKVRVRLRPGVRVRSGAREQVRNSLRRSGIWIP</sequence>
<keyword evidence="3" id="KW-0723">Serine/threonine-protein kinase</keyword>
<dbReference type="PANTHER" id="PTHR47167">
    <property type="entry name" value="SERINE/THREONINE-PROTEIN KINASE TAO1-LIKE PROTEIN"/>
    <property type="match status" value="1"/>
</dbReference>
<dbReference type="InterPro" id="IPR051234">
    <property type="entry name" value="TAO_STE20_kinase"/>
</dbReference>
<evidence type="ECO:0000313" key="11">
    <source>
        <dbReference type="EMBL" id="GCB84704.1"/>
    </source>
</evidence>
<gene>
    <name evidence="11" type="ORF">scyTo_0025259</name>
</gene>
<evidence type="ECO:0000256" key="5">
    <source>
        <dbReference type="ARBA" id="ARBA00022741"/>
    </source>
</evidence>
<keyword evidence="12" id="KW-1185">Reference proteome</keyword>
<dbReference type="AlphaFoldDB" id="A0A401QH41"/>
<keyword evidence="10" id="KW-0812">Transmembrane</keyword>
<evidence type="ECO:0000256" key="9">
    <source>
        <dbReference type="ARBA" id="ARBA00048679"/>
    </source>
</evidence>
<keyword evidence="6" id="KW-0418">Kinase</keyword>
<dbReference type="GO" id="GO:0005524">
    <property type="term" value="F:ATP binding"/>
    <property type="evidence" value="ECO:0007669"/>
    <property type="project" value="UniProtKB-KW"/>
</dbReference>
<dbReference type="GO" id="GO:0005737">
    <property type="term" value="C:cytoplasm"/>
    <property type="evidence" value="ECO:0007669"/>
    <property type="project" value="TreeGrafter"/>
</dbReference>
<dbReference type="GO" id="GO:0004674">
    <property type="term" value="F:protein serine/threonine kinase activity"/>
    <property type="evidence" value="ECO:0007669"/>
    <property type="project" value="UniProtKB-KW"/>
</dbReference>
<feature type="transmembrane region" description="Helical" evidence="10">
    <location>
        <begin position="327"/>
        <end position="351"/>
    </location>
</feature>
<keyword evidence="10" id="KW-0472">Membrane</keyword>
<evidence type="ECO:0000256" key="4">
    <source>
        <dbReference type="ARBA" id="ARBA00022679"/>
    </source>
</evidence>
<keyword evidence="7" id="KW-0067">ATP-binding</keyword>
<evidence type="ECO:0000256" key="2">
    <source>
        <dbReference type="ARBA" id="ARBA00012513"/>
    </source>
</evidence>
<keyword evidence="4" id="KW-0808">Transferase</keyword>
<comment type="caution">
    <text evidence="11">The sequence shown here is derived from an EMBL/GenBank/DDBJ whole genome shotgun (WGS) entry which is preliminary data.</text>
</comment>
<name>A0A401QH41_SCYTO</name>
<dbReference type="STRING" id="75743.A0A401QH41"/>
<comment type="similarity">
    <text evidence="1">Belongs to the protein kinase superfamily. STE Ser/Thr protein kinase family. STE20 subfamily.</text>
</comment>
<dbReference type="PANTHER" id="PTHR47167:SF6">
    <property type="entry name" value="SERINE_THREONINE-PROTEIN KINASE TAO2"/>
    <property type="match status" value="1"/>
</dbReference>
<evidence type="ECO:0000256" key="3">
    <source>
        <dbReference type="ARBA" id="ARBA00022527"/>
    </source>
</evidence>
<comment type="catalytic activity">
    <reaction evidence="8">
        <text>L-threonyl-[protein] + ATP = O-phospho-L-threonyl-[protein] + ADP + H(+)</text>
        <dbReference type="Rhea" id="RHEA:46608"/>
        <dbReference type="Rhea" id="RHEA-COMP:11060"/>
        <dbReference type="Rhea" id="RHEA-COMP:11605"/>
        <dbReference type="ChEBI" id="CHEBI:15378"/>
        <dbReference type="ChEBI" id="CHEBI:30013"/>
        <dbReference type="ChEBI" id="CHEBI:30616"/>
        <dbReference type="ChEBI" id="CHEBI:61977"/>
        <dbReference type="ChEBI" id="CHEBI:456216"/>
        <dbReference type="EC" id="2.7.11.1"/>
    </reaction>
</comment>
<evidence type="ECO:0000256" key="1">
    <source>
        <dbReference type="ARBA" id="ARBA00008874"/>
    </source>
</evidence>
<reference evidence="11 12" key="1">
    <citation type="journal article" date="2018" name="Nat. Ecol. Evol.">
        <title>Shark genomes provide insights into elasmobranch evolution and the origin of vertebrates.</title>
        <authorList>
            <person name="Hara Y"/>
            <person name="Yamaguchi K"/>
            <person name="Onimaru K"/>
            <person name="Kadota M"/>
            <person name="Koyanagi M"/>
            <person name="Keeley SD"/>
            <person name="Tatsumi K"/>
            <person name="Tanaka K"/>
            <person name="Motone F"/>
            <person name="Kageyama Y"/>
            <person name="Nozu R"/>
            <person name="Adachi N"/>
            <person name="Nishimura O"/>
            <person name="Nakagawa R"/>
            <person name="Tanegashima C"/>
            <person name="Kiyatake I"/>
            <person name="Matsumoto R"/>
            <person name="Murakumo K"/>
            <person name="Nishida K"/>
            <person name="Terakita A"/>
            <person name="Kuratani S"/>
            <person name="Sato K"/>
            <person name="Hyodo S Kuraku.S."/>
        </authorList>
    </citation>
    <scope>NUCLEOTIDE SEQUENCE [LARGE SCALE GENOMIC DNA]</scope>
</reference>
<keyword evidence="10" id="KW-1133">Transmembrane helix</keyword>
<dbReference type="Proteomes" id="UP000288216">
    <property type="component" value="Unassembled WGS sequence"/>
</dbReference>
<dbReference type="EMBL" id="BFAA01079627">
    <property type="protein sequence ID" value="GCB84704.1"/>
    <property type="molecule type" value="Genomic_DNA"/>
</dbReference>